<feature type="region of interest" description="Disordered" evidence="1">
    <location>
        <begin position="62"/>
        <end position="98"/>
    </location>
</feature>
<name>A0A1Q2CYQ1_9ACTN</name>
<dbReference type="Proteomes" id="UP000188235">
    <property type="component" value="Chromosome"/>
</dbReference>
<accession>A0A1Q2CYQ1</accession>
<protein>
    <submittedName>
        <fullName evidence="3">Uncharacterized protein</fullName>
    </submittedName>
</protein>
<feature type="transmembrane region" description="Helical" evidence="2">
    <location>
        <begin position="34"/>
        <end position="56"/>
    </location>
</feature>
<keyword evidence="2" id="KW-1133">Transmembrane helix</keyword>
<keyword evidence="2" id="KW-0812">Transmembrane</keyword>
<dbReference type="RefSeq" id="WP_077350374.1">
    <property type="nucleotide sequence ID" value="NZ_CP019607.1"/>
</dbReference>
<feature type="compositionally biased region" description="Basic and acidic residues" evidence="1">
    <location>
        <begin position="1"/>
        <end position="12"/>
    </location>
</feature>
<reference evidence="3 4" key="1">
    <citation type="journal article" date="2008" name="Int. J. Syst. Evol. Microbiol.">
        <title>Tessaracoccus flavescens sp. nov., isolated from marine sediment.</title>
        <authorList>
            <person name="Lee D.W."/>
            <person name="Lee S.D."/>
        </authorList>
    </citation>
    <scope>NUCLEOTIDE SEQUENCE [LARGE SCALE GENOMIC DNA]</scope>
    <source>
        <strain evidence="3 4">SST-39T</strain>
    </source>
</reference>
<evidence type="ECO:0000256" key="1">
    <source>
        <dbReference type="SAM" id="MobiDB-lite"/>
    </source>
</evidence>
<keyword evidence="2" id="KW-0472">Membrane</keyword>
<dbReference type="AlphaFoldDB" id="A0A1Q2CYQ1"/>
<evidence type="ECO:0000256" key="2">
    <source>
        <dbReference type="SAM" id="Phobius"/>
    </source>
</evidence>
<sequence length="346" mass="37109">MSDIHDLFHDNDTADPTTNGWAEEVRSRHRRNRVLTGVAAGVLAVGLAVPVGVTLVNRSGGTPVASPATQPPSVAPSDLEESAGPDPSDPVDPPMGASICQSGADEMAKRLAEASPQPVREGATTAWLCGDGVYQGPLDPLTEGVDDAVRAFLSQPEAPQDRACTMEYTMTYTVVFEYPDSTIIPVTGELHGCRTTSDGATQREGGQEFLDTVKGLWTKQRASSDFINDTMTACAEARQPIIPVDLTQLVAAQVCTRNGEAWDTAGLGADEELARQIVDSVEQDVTEVGDTWEFRTPERRIELVDRFGGIFTLTELTDGRYTFKDGKGNDTAWEPSPELAKAIGLD</sequence>
<keyword evidence="4" id="KW-1185">Reference proteome</keyword>
<proteinExistence type="predicted"/>
<dbReference type="KEGG" id="tfa:BW733_10830"/>
<feature type="region of interest" description="Disordered" evidence="1">
    <location>
        <begin position="1"/>
        <end position="25"/>
    </location>
</feature>
<dbReference type="OrthoDB" id="3725593at2"/>
<evidence type="ECO:0000313" key="3">
    <source>
        <dbReference type="EMBL" id="AQP51250.1"/>
    </source>
</evidence>
<dbReference type="EMBL" id="CP019607">
    <property type="protein sequence ID" value="AQP51250.1"/>
    <property type="molecule type" value="Genomic_DNA"/>
</dbReference>
<organism evidence="3 4">
    <name type="scientific">Tessaracoccus flavescens</name>
    <dbReference type="NCBI Taxonomy" id="399497"/>
    <lineage>
        <taxon>Bacteria</taxon>
        <taxon>Bacillati</taxon>
        <taxon>Actinomycetota</taxon>
        <taxon>Actinomycetes</taxon>
        <taxon>Propionibacteriales</taxon>
        <taxon>Propionibacteriaceae</taxon>
        <taxon>Tessaracoccus</taxon>
    </lineage>
</organism>
<gene>
    <name evidence="3" type="ORF">BW733_10830</name>
</gene>
<evidence type="ECO:0000313" key="4">
    <source>
        <dbReference type="Proteomes" id="UP000188235"/>
    </source>
</evidence>